<evidence type="ECO:0000313" key="2">
    <source>
        <dbReference type="WBParaSite" id="ES5_v2.g13742.t1"/>
    </source>
</evidence>
<name>A0AC34F953_9BILA</name>
<dbReference type="Proteomes" id="UP000887579">
    <property type="component" value="Unplaced"/>
</dbReference>
<protein>
    <submittedName>
        <fullName evidence="2">FLYWCH-type domain-containing protein</fullName>
    </submittedName>
</protein>
<proteinExistence type="predicted"/>
<dbReference type="WBParaSite" id="ES5_v2.g13742.t1">
    <property type="protein sequence ID" value="ES5_v2.g13742.t1"/>
    <property type="gene ID" value="ES5_v2.g13742"/>
</dbReference>
<evidence type="ECO:0000313" key="1">
    <source>
        <dbReference type="Proteomes" id="UP000887579"/>
    </source>
</evidence>
<accession>A0AC34F953</accession>
<reference evidence="2" key="1">
    <citation type="submission" date="2022-11" db="UniProtKB">
        <authorList>
            <consortium name="WormBaseParasite"/>
        </authorList>
    </citation>
    <scope>IDENTIFICATION</scope>
</reference>
<organism evidence="1 2">
    <name type="scientific">Panagrolaimus sp. ES5</name>
    <dbReference type="NCBI Taxonomy" id="591445"/>
    <lineage>
        <taxon>Eukaryota</taxon>
        <taxon>Metazoa</taxon>
        <taxon>Ecdysozoa</taxon>
        <taxon>Nematoda</taxon>
        <taxon>Chromadorea</taxon>
        <taxon>Rhabditida</taxon>
        <taxon>Tylenchina</taxon>
        <taxon>Panagrolaimomorpha</taxon>
        <taxon>Panagrolaimoidea</taxon>
        <taxon>Panagrolaimidae</taxon>
        <taxon>Panagrolaimus</taxon>
    </lineage>
</organism>
<sequence length="538" mass="61163">MSLEIISSSKDKPAIIDNGNFLFYFDKQIESKTIGWRMYWRCRHKTCNATLTTNENHELQKRGSPHCHAEEPLEIEKLRMLHNLKKQAVETFEPTESIIDAVCSNVPGDVLTSLPSKLALAQMIRKQRKRHTEENNIDAEAFQHFYIHKKKNAPFEATNKDKSKNIYGIPRNVQKRNSLFNSSIKVLVPRKKLKTSLQQADSDIFVDDIHGVDRHQDFDSPIENESHVFASVSADSVGEFYDDNGSSNRASSVHSIISAETDGTKSDTPMSVSADSVGEFYDDDGNLNPASSVHSIISAETDGTKSDTPMSNNFSQSPSSSSTVSTLTQTTSTTTDTKPSQIIPLPPLILNVFDETTIQYYSPSEYFLNDYCKNFVSTLTETTSPTIDTKPSQIIRHPPLILNLFDETTIQYYSPSEYFLNDYCKNFGLHFNAEEYYKNFRLKMKITQISRDSKPDNILELNDKSGFGCLSMLFTGNEKYATIIWKELNKKVFDYLNDAEKIRDAVNSSTLTDEHLEIIVEWLKCKIFVYCNGAWKKY</sequence>